<comment type="caution">
    <text evidence="2">The sequence shown here is derived from an EMBL/GenBank/DDBJ whole genome shotgun (WGS) entry which is preliminary data.</text>
</comment>
<dbReference type="EMBL" id="MIKG01000009">
    <property type="protein sequence ID" value="RAO69092.1"/>
    <property type="molecule type" value="Genomic_DNA"/>
</dbReference>
<evidence type="ECO:0000256" key="1">
    <source>
        <dbReference type="SAM" id="MobiDB-lite"/>
    </source>
</evidence>
<sequence>MMASLGRERRLREPSHEDPEIEGLKALEDNEYEQWPEIIVKYKITWNLVKVSFYGSHKEWLKLVTALKDYATREQVDISFFGVEEAEEPPTPTEREKLLAELHGRSMKEIVHSIRTHDIAHVELAEEYSADEVCKIDRAVTEHHNSIDRQTLSYWRYAVRKDAVSIAPERRQELLEDLRQFKLSKIINYVLLYQITKGELASALDSETVTNVKDWLQKGKFDYRLDIAFFYKEVQPANDSSSDKQAQSPTFTSDSSQGTVQPLVEPNNNNNERAQPPTNAITNGNEEPLTDTNAGNNDALLRKTLIDSLPKTPEEAAEAIIRNNISRTELTTTFTADELRQIDFALTTSLNAAEKSAITYWKDSIRDDSEATLSAEERDAVIENMWDFSTTVIINLILLHRASYGEMFAVFADKELKSVTDELLKLGREQSIDVSFLQIPEGCVPPANPANTVTPPLPLTTNTLTRSRSKVLKDLKAITDVPSALTYIVQHKIAFYELSAALETSFVSDLVKHIVENPEGLDLSSLWKKPTNVSRPRQLFTHFIKDQNEPDGYYFLRPTLRFWLLNSLPFAFPACPPLPPLPQPSQAEPWDAGVTLHGDPDVEAGMTIKAMPRKTPNGKGSFQFDHKGKRLSWQGNYPIVRCNAPEAQLRQIASQKLQEAEQRNVTALATWRTQVTAWVPLRERWELAMFHLAQVHVRQVHWTEDADPDEVLDATNDTASGATHRDVIDRIYNNGLQEFERRKKKRRRASAADD</sequence>
<dbReference type="AlphaFoldDB" id="A0A364KZW4"/>
<feature type="region of interest" description="Disordered" evidence="1">
    <location>
        <begin position="1"/>
        <end position="22"/>
    </location>
</feature>
<gene>
    <name evidence="2" type="ORF">BHQ10_005104</name>
</gene>
<dbReference type="RefSeq" id="XP_040733608.1">
    <property type="nucleotide sequence ID" value="XM_040877544.1"/>
</dbReference>
<feature type="compositionally biased region" description="Polar residues" evidence="1">
    <location>
        <begin position="238"/>
        <end position="296"/>
    </location>
</feature>
<evidence type="ECO:0000313" key="2">
    <source>
        <dbReference type="EMBL" id="RAO69092.1"/>
    </source>
</evidence>
<accession>A0A364KZW4</accession>
<dbReference type="GeneID" id="63794320"/>
<protein>
    <submittedName>
        <fullName evidence="2">Uncharacterized protein</fullName>
    </submittedName>
</protein>
<feature type="region of interest" description="Disordered" evidence="1">
    <location>
        <begin position="238"/>
        <end position="297"/>
    </location>
</feature>
<proteinExistence type="predicted"/>
<keyword evidence="3" id="KW-1185">Reference proteome</keyword>
<evidence type="ECO:0000313" key="3">
    <source>
        <dbReference type="Proteomes" id="UP000249363"/>
    </source>
</evidence>
<dbReference type="Proteomes" id="UP000249363">
    <property type="component" value="Unassembled WGS sequence"/>
</dbReference>
<reference evidence="2 3" key="1">
    <citation type="journal article" date="2017" name="Biotechnol. Biofuels">
        <title>Differential beta-glucosidase expression as a function of carbon source availability in Talaromyces amestolkiae: a genomic and proteomic approach.</title>
        <authorList>
            <person name="de Eugenio L.I."/>
            <person name="Mendez-Liter J.A."/>
            <person name="Nieto-Dominguez M."/>
            <person name="Alonso L."/>
            <person name="Gil-Munoz J."/>
            <person name="Barriuso J."/>
            <person name="Prieto A."/>
            <person name="Martinez M.J."/>
        </authorList>
    </citation>
    <scope>NUCLEOTIDE SEQUENCE [LARGE SCALE GENOMIC DNA]</scope>
    <source>
        <strain evidence="2 3">CIB</strain>
    </source>
</reference>
<organism evidence="2 3">
    <name type="scientific">Talaromyces amestolkiae</name>
    <dbReference type="NCBI Taxonomy" id="1196081"/>
    <lineage>
        <taxon>Eukaryota</taxon>
        <taxon>Fungi</taxon>
        <taxon>Dikarya</taxon>
        <taxon>Ascomycota</taxon>
        <taxon>Pezizomycotina</taxon>
        <taxon>Eurotiomycetes</taxon>
        <taxon>Eurotiomycetidae</taxon>
        <taxon>Eurotiales</taxon>
        <taxon>Trichocomaceae</taxon>
        <taxon>Talaromyces</taxon>
        <taxon>Talaromyces sect. Talaromyces</taxon>
    </lineage>
</organism>
<name>A0A364KZW4_TALAM</name>